<dbReference type="EMBL" id="AEYP01011493">
    <property type="status" value="NOT_ANNOTATED_CDS"/>
    <property type="molecule type" value="Genomic_DNA"/>
</dbReference>
<dbReference type="InParanoid" id="M3Y0E2"/>
<dbReference type="EMBL" id="AEYP01011492">
    <property type="status" value="NOT_ANNOTATED_CDS"/>
    <property type="molecule type" value="Genomic_DNA"/>
</dbReference>
<evidence type="ECO:0000256" key="1">
    <source>
        <dbReference type="SAM" id="MobiDB-lite"/>
    </source>
</evidence>
<accession>M3Y0E2</accession>
<protein>
    <submittedName>
        <fullName evidence="2">Uncharacterized protein</fullName>
    </submittedName>
</protein>
<name>M3Y0E2_MUSPF</name>
<organism evidence="2">
    <name type="scientific">Mustela putorius furo</name>
    <name type="common">European domestic ferret</name>
    <name type="synonym">Mustela furo</name>
    <dbReference type="NCBI Taxonomy" id="9669"/>
    <lineage>
        <taxon>Eukaryota</taxon>
        <taxon>Metazoa</taxon>
        <taxon>Chordata</taxon>
        <taxon>Craniata</taxon>
        <taxon>Vertebrata</taxon>
        <taxon>Euteleostomi</taxon>
        <taxon>Mammalia</taxon>
        <taxon>Eutheria</taxon>
        <taxon>Laurasiatheria</taxon>
        <taxon>Carnivora</taxon>
        <taxon>Caniformia</taxon>
        <taxon>Musteloidea</taxon>
        <taxon>Mustelidae</taxon>
        <taxon>Mustelinae</taxon>
        <taxon>Mustela</taxon>
    </lineage>
</organism>
<proteinExistence type="predicted"/>
<feature type="region of interest" description="Disordered" evidence="1">
    <location>
        <begin position="1"/>
        <end position="83"/>
    </location>
</feature>
<evidence type="ECO:0000313" key="2">
    <source>
        <dbReference type="Ensembl" id="ENSMPUP00000004793.1"/>
    </source>
</evidence>
<dbReference type="AlphaFoldDB" id="M3Y0E2"/>
<dbReference type="HOGENOM" id="CLU_1901046_0_0_1"/>
<dbReference type="Ensembl" id="ENSMPUT00000004877.1">
    <property type="protein sequence ID" value="ENSMPUP00000004793.1"/>
    <property type="gene ID" value="ENSMPUG00000004833.1"/>
</dbReference>
<feature type="compositionally biased region" description="Polar residues" evidence="1">
    <location>
        <begin position="15"/>
        <end position="27"/>
    </location>
</feature>
<sequence length="134" mass="13418">GKELERPLAPHWAGASSQEQLPRQASAESGPDPAGTCSAEGGSADPARAPGPSAARLELADSAGGSLPWQLDPSPRPCPGDAGGVLQGGPGSCRACAAVGGGWRVGLRCSAKSFAYRCRVPSPSSCHQVFLLVG</sequence>
<reference evidence="2" key="1">
    <citation type="submission" date="2024-06" db="UniProtKB">
        <authorList>
            <consortium name="Ensembl"/>
        </authorList>
    </citation>
    <scope>IDENTIFICATION</scope>
</reference>